<sequence>MSQFREDALLTPRDLEAVDKKIYEPKKEELKARTIFNVKTDVPAGAETYSYDVMTRSGAAKILAPGATDIPLVDADLTRHTAHIYSIAAAFNLSVQEIRNAQMARRPVEVTKADTARKAIAEKENKLVWMGDKDHNILGVVNAVGIQVLAVPNNAGGTSTKWKDKTGVEIVEDIKKAKNLVNKLPGHIADTLLVSADQFEHLEKVYNQHTMQTCLQYIQSQNWFKRIDYTSDIVGQGTAGADCFLAFDSSPDVVEMLVSMDITRHPHEYKFPNYKIPLEERCGGAIVRYPMAIVRGEGI</sequence>
<dbReference type="RefSeq" id="WP_053995634.1">
    <property type="nucleotide sequence ID" value="NZ_CP065643.1"/>
</dbReference>
<dbReference type="Pfam" id="PF09950">
    <property type="entry name" value="Major_capside"/>
    <property type="match status" value="1"/>
</dbReference>
<dbReference type="OrthoDB" id="9811942at2"/>
<dbReference type="AlphaFoldDB" id="A0A0M9DHH3"/>
<dbReference type="PATRIC" id="fig|33935.3.peg.4879"/>
<dbReference type="STRING" id="33935.ADM90_14305"/>
<accession>A0A0M9DHH3</accession>
<keyword evidence="2" id="KW-1185">Reference proteome</keyword>
<dbReference type="SUPFAM" id="SSF56563">
    <property type="entry name" value="Major capsid protein gp5"/>
    <property type="match status" value="1"/>
</dbReference>
<dbReference type="Gene3D" id="3.30.2400.30">
    <property type="match status" value="1"/>
</dbReference>
<dbReference type="InterPro" id="IPR020049">
    <property type="entry name" value="Major_capsid-like"/>
</dbReference>
<reference evidence="1 2" key="1">
    <citation type="submission" date="2015-07" db="EMBL/GenBank/DDBJ databases">
        <title>Genome sequencing project for genomic taxonomy and phylogenomics of Bacillus-like bacteria.</title>
        <authorList>
            <person name="Liu B."/>
            <person name="Wang J."/>
            <person name="Zhu Y."/>
            <person name="Liu G."/>
            <person name="Chen Q."/>
            <person name="Chen Z."/>
            <person name="Che J."/>
            <person name="Ge C."/>
            <person name="Shi H."/>
            <person name="Pan Z."/>
            <person name="Liu X."/>
        </authorList>
    </citation>
    <scope>NUCLEOTIDE SEQUENCE [LARGE SCALE GENOMIC DNA]</scope>
    <source>
        <strain evidence="1 2">DSM 54</strain>
    </source>
</reference>
<proteinExistence type="predicted"/>
<comment type="caution">
    <text evidence="1">The sequence shown here is derived from an EMBL/GenBank/DDBJ whole genome shotgun (WGS) entry which is preliminary data.</text>
</comment>
<evidence type="ECO:0008006" key="3">
    <source>
        <dbReference type="Google" id="ProtNLM"/>
    </source>
</evidence>
<evidence type="ECO:0000313" key="2">
    <source>
        <dbReference type="Proteomes" id="UP000037977"/>
    </source>
</evidence>
<protein>
    <recommendedName>
        <fullName evidence="3">Major capsid protein</fullName>
    </recommendedName>
</protein>
<dbReference type="EMBL" id="LGCI01000009">
    <property type="protein sequence ID" value="KOY81568.1"/>
    <property type="molecule type" value="Genomic_DNA"/>
</dbReference>
<dbReference type="PIRSF" id="PIRSF029202">
    <property type="entry name" value="UCP029202"/>
    <property type="match status" value="1"/>
</dbReference>
<name>A0A0M9DHH3_9BACI</name>
<dbReference type="Proteomes" id="UP000037977">
    <property type="component" value="Unassembled WGS sequence"/>
</dbReference>
<gene>
    <name evidence="1" type="ORF">ADM90_14305</name>
</gene>
<organism evidence="1 2">
    <name type="scientific">Lysinibacillus macroides</name>
    <dbReference type="NCBI Taxonomy" id="33935"/>
    <lineage>
        <taxon>Bacteria</taxon>
        <taxon>Bacillati</taxon>
        <taxon>Bacillota</taxon>
        <taxon>Bacilli</taxon>
        <taxon>Bacillales</taxon>
        <taxon>Bacillaceae</taxon>
        <taxon>Lysinibacillus</taxon>
    </lineage>
</organism>
<evidence type="ECO:0000313" key="1">
    <source>
        <dbReference type="EMBL" id="KOY81568.1"/>
    </source>
</evidence>